<keyword evidence="8" id="KW-1185">Reference proteome</keyword>
<evidence type="ECO:0000256" key="1">
    <source>
        <dbReference type="ARBA" id="ARBA00004123"/>
    </source>
</evidence>
<feature type="compositionally biased region" description="Polar residues" evidence="5">
    <location>
        <begin position="1"/>
        <end position="21"/>
    </location>
</feature>
<dbReference type="Pfam" id="PF05182">
    <property type="entry name" value="Fip1"/>
    <property type="match status" value="1"/>
</dbReference>
<organism evidence="7 8">
    <name type="scientific">Cyanidioschyzon merolae (strain NIES-3377 / 10D)</name>
    <name type="common">Unicellular red alga</name>
    <dbReference type="NCBI Taxonomy" id="280699"/>
    <lineage>
        <taxon>Eukaryota</taxon>
        <taxon>Rhodophyta</taxon>
        <taxon>Bangiophyceae</taxon>
        <taxon>Cyanidiales</taxon>
        <taxon>Cyanidiaceae</taxon>
        <taxon>Cyanidioschyzon</taxon>
    </lineage>
</organism>
<comment type="similarity">
    <text evidence="2">Belongs to the FIP1 family.</text>
</comment>
<dbReference type="HOGENOM" id="CLU_666263_0_0_1"/>
<gene>
    <name evidence="7" type="ORF">CYME_CMR160C</name>
</gene>
<proteinExistence type="inferred from homology"/>
<evidence type="ECO:0000313" key="8">
    <source>
        <dbReference type="Proteomes" id="UP000007014"/>
    </source>
</evidence>
<reference evidence="7 8" key="2">
    <citation type="journal article" date="2007" name="BMC Biol.">
        <title>A 100%-complete sequence reveals unusually simple genomic features in the hot-spring red alga Cyanidioschyzon merolae.</title>
        <authorList>
            <person name="Nozaki H."/>
            <person name="Takano H."/>
            <person name="Misumi O."/>
            <person name="Terasawa K."/>
            <person name="Matsuzaki M."/>
            <person name="Maruyama S."/>
            <person name="Nishida K."/>
            <person name="Yagisawa F."/>
            <person name="Yoshida Y."/>
            <person name="Fujiwara T."/>
            <person name="Takio S."/>
            <person name="Tamura K."/>
            <person name="Chung S.J."/>
            <person name="Nakamura S."/>
            <person name="Kuroiwa H."/>
            <person name="Tanaka K."/>
            <person name="Sato N."/>
            <person name="Kuroiwa T."/>
        </authorList>
    </citation>
    <scope>NUCLEOTIDE SEQUENCE [LARGE SCALE GENOMIC DNA]</scope>
    <source>
        <strain evidence="7 8">10D</strain>
    </source>
</reference>
<sequence>MSQQQSRGKQPNAPSATATTADNDDEVDLYSGIEFPQALAPAKQKVQPLRAAPSKGSSASERDRVEAHAPSDKRGADRLEQAERNANETSRVRAAPDPSISDDLHDSDEEDDAEEEDQESSDDDVDIILGSSQPAIGEQAAKFAASWNEVAKEGRGVAEQGGTAAGLGMMNAEASLQSSALLQSMLPQPTMANVVPGKQRSLYEVELEQLDEKPWREPGAVLSDYFNYGFTEETWKIYCQHQAAMRQETSVLHRQVTMNQATASRERDKPTRPGQAGAGSAAISAGNARERPPRRAVEEEKPKRDVESTAKSTGKGPGTAWKVAGSSPSLLPSKNVLERLAQVRQQIMSQNTGAQTPESSSKTMHRHETTSSEANSGEADRAEPTQATASDDRTRKRKRVNEEPAPSIADRSR</sequence>
<comment type="subcellular location">
    <subcellularLocation>
        <location evidence="1">Nucleus</location>
    </subcellularLocation>
</comment>
<feature type="region of interest" description="Disordered" evidence="5">
    <location>
        <begin position="345"/>
        <end position="413"/>
    </location>
</feature>
<dbReference type="GO" id="GO:0005847">
    <property type="term" value="C:mRNA cleavage and polyadenylation specificity factor complex"/>
    <property type="evidence" value="ECO:0007669"/>
    <property type="project" value="TreeGrafter"/>
</dbReference>
<dbReference type="OrthoDB" id="1917198at2759"/>
<dbReference type="Gramene" id="CMR160CT">
    <property type="protein sequence ID" value="CMR160CT"/>
    <property type="gene ID" value="CMR160C"/>
</dbReference>
<feature type="region of interest" description="Disordered" evidence="5">
    <location>
        <begin position="1"/>
        <end position="130"/>
    </location>
</feature>
<dbReference type="GO" id="GO:0006397">
    <property type="term" value="P:mRNA processing"/>
    <property type="evidence" value="ECO:0007669"/>
    <property type="project" value="UniProtKB-KW"/>
</dbReference>
<evidence type="ECO:0000256" key="5">
    <source>
        <dbReference type="SAM" id="MobiDB-lite"/>
    </source>
</evidence>
<dbReference type="STRING" id="280699.M1V6R2"/>
<feature type="region of interest" description="Disordered" evidence="5">
    <location>
        <begin position="257"/>
        <end position="331"/>
    </location>
</feature>
<dbReference type="PANTHER" id="PTHR13484:SF0">
    <property type="entry name" value="PRE-MRNA 3'-END-PROCESSING FACTOR FIP1"/>
    <property type="match status" value="1"/>
</dbReference>
<evidence type="ECO:0000256" key="4">
    <source>
        <dbReference type="ARBA" id="ARBA00023242"/>
    </source>
</evidence>
<protein>
    <submittedName>
        <fullName evidence="7">Similar to polyadenylation factor I complex subunit FIP1</fullName>
    </submittedName>
</protein>
<dbReference type="Proteomes" id="UP000007014">
    <property type="component" value="Chromosome 18"/>
</dbReference>
<evidence type="ECO:0000256" key="2">
    <source>
        <dbReference type="ARBA" id="ARBA00007459"/>
    </source>
</evidence>
<keyword evidence="4" id="KW-0539">Nucleus</keyword>
<evidence type="ECO:0000259" key="6">
    <source>
        <dbReference type="Pfam" id="PF05182"/>
    </source>
</evidence>
<evidence type="ECO:0000256" key="3">
    <source>
        <dbReference type="ARBA" id="ARBA00022664"/>
    </source>
</evidence>
<feature type="compositionally biased region" description="Polar residues" evidence="5">
    <location>
        <begin position="345"/>
        <end position="362"/>
    </location>
</feature>
<feature type="compositionally biased region" description="Basic and acidic residues" evidence="5">
    <location>
        <begin position="288"/>
        <end position="308"/>
    </location>
</feature>
<feature type="compositionally biased region" description="Acidic residues" evidence="5">
    <location>
        <begin position="105"/>
        <end position="126"/>
    </location>
</feature>
<keyword evidence="3" id="KW-0507">mRNA processing</keyword>
<feature type="compositionally biased region" description="Low complexity" evidence="5">
    <location>
        <begin position="274"/>
        <end position="287"/>
    </location>
</feature>
<dbReference type="InterPro" id="IPR051187">
    <property type="entry name" value="Pre-mRNA_3'-end_processing_reg"/>
</dbReference>
<dbReference type="EMBL" id="AP006500">
    <property type="protein sequence ID" value="BAM82410.1"/>
    <property type="molecule type" value="Genomic_DNA"/>
</dbReference>
<feature type="compositionally biased region" description="Basic and acidic residues" evidence="5">
    <location>
        <begin position="60"/>
        <end position="86"/>
    </location>
</feature>
<accession>M1V6R2</accession>
<dbReference type="OMA" id="QSINGDQ"/>
<dbReference type="KEGG" id="cme:CYME_CMR160C"/>
<evidence type="ECO:0000313" key="7">
    <source>
        <dbReference type="EMBL" id="BAM82410.1"/>
    </source>
</evidence>
<dbReference type="PANTHER" id="PTHR13484">
    <property type="entry name" value="FIP1-LIKE 1 PROTEIN"/>
    <property type="match status" value="1"/>
</dbReference>
<reference evidence="7 8" key="1">
    <citation type="journal article" date="2004" name="Nature">
        <title>Genome sequence of the ultrasmall unicellular red alga Cyanidioschyzon merolae 10D.</title>
        <authorList>
            <person name="Matsuzaki M."/>
            <person name="Misumi O."/>
            <person name="Shin-i T."/>
            <person name="Maruyama S."/>
            <person name="Takahara M."/>
            <person name="Miyagishima S."/>
            <person name="Mori T."/>
            <person name="Nishida K."/>
            <person name="Yagisawa F."/>
            <person name="Nishida K."/>
            <person name="Yoshida Y."/>
            <person name="Nishimura Y."/>
            <person name="Nakao S."/>
            <person name="Kobayashi T."/>
            <person name="Momoyama Y."/>
            <person name="Higashiyama T."/>
            <person name="Minoda A."/>
            <person name="Sano M."/>
            <person name="Nomoto H."/>
            <person name="Oishi K."/>
            <person name="Hayashi H."/>
            <person name="Ohta F."/>
            <person name="Nishizaka S."/>
            <person name="Haga S."/>
            <person name="Miura S."/>
            <person name="Morishita T."/>
            <person name="Kabeya Y."/>
            <person name="Terasawa K."/>
            <person name="Suzuki Y."/>
            <person name="Ishii Y."/>
            <person name="Asakawa S."/>
            <person name="Takano H."/>
            <person name="Ohta N."/>
            <person name="Kuroiwa H."/>
            <person name="Tanaka K."/>
            <person name="Shimizu N."/>
            <person name="Sugano S."/>
            <person name="Sato N."/>
            <person name="Nozaki H."/>
            <person name="Ogasawara N."/>
            <person name="Kohara Y."/>
            <person name="Kuroiwa T."/>
        </authorList>
    </citation>
    <scope>NUCLEOTIDE SEQUENCE [LARGE SCALE GENOMIC DNA]</scope>
    <source>
        <strain evidence="7 8">10D</strain>
    </source>
</reference>
<dbReference type="RefSeq" id="XP_005538446.1">
    <property type="nucleotide sequence ID" value="XM_005538389.1"/>
</dbReference>
<name>M1V6R2_CYAM1</name>
<dbReference type="AlphaFoldDB" id="M1V6R2"/>
<dbReference type="eggNOG" id="KOG1049">
    <property type="taxonomic scope" value="Eukaryota"/>
</dbReference>
<feature type="domain" description="Pre-mRNA polyadenylation factor Fip1" evidence="6">
    <location>
        <begin position="204"/>
        <end position="246"/>
    </location>
</feature>
<dbReference type="GeneID" id="16996845"/>
<dbReference type="InterPro" id="IPR007854">
    <property type="entry name" value="Fip1_dom"/>
</dbReference>